<sequence length="225" mass="24308">CEAGGAFRARPPRNAAPTWLPLALLATCWLATLAERTALEVGHRHLRLHAVRDTAVRDADARVRQKAALAIGHGGPEAAGRAVPELTRALRNESATVRTVAAGAIGEGGPEAVGQAAPELTRLLLERWRPKRGRAGLQGWRRGHCQGCSRAPQAPAGHLQQRNDARESRLGYRAPASLPSRKLFRSCAACSEKPPVVIIVVQKKLTTECLQPLRGPWNRPTPAVW</sequence>
<feature type="signal peptide" evidence="1">
    <location>
        <begin position="1"/>
        <end position="34"/>
    </location>
</feature>
<name>A0ABN9PU70_9DINO</name>
<dbReference type="InterPro" id="IPR016024">
    <property type="entry name" value="ARM-type_fold"/>
</dbReference>
<dbReference type="InterPro" id="IPR011989">
    <property type="entry name" value="ARM-like"/>
</dbReference>
<keyword evidence="1" id="KW-0732">Signal</keyword>
<dbReference type="Gene3D" id="1.25.10.10">
    <property type="entry name" value="Leucine-rich Repeat Variant"/>
    <property type="match status" value="1"/>
</dbReference>
<dbReference type="Pfam" id="PF13646">
    <property type="entry name" value="HEAT_2"/>
    <property type="match status" value="1"/>
</dbReference>
<evidence type="ECO:0000313" key="3">
    <source>
        <dbReference type="Proteomes" id="UP001189429"/>
    </source>
</evidence>
<organism evidence="2 3">
    <name type="scientific">Prorocentrum cordatum</name>
    <dbReference type="NCBI Taxonomy" id="2364126"/>
    <lineage>
        <taxon>Eukaryota</taxon>
        <taxon>Sar</taxon>
        <taxon>Alveolata</taxon>
        <taxon>Dinophyceae</taxon>
        <taxon>Prorocentrales</taxon>
        <taxon>Prorocentraceae</taxon>
        <taxon>Prorocentrum</taxon>
    </lineage>
</organism>
<feature type="chain" id="PRO_5045712535" description="HEAT repeat domain-containing protein" evidence="1">
    <location>
        <begin position="35"/>
        <end position="225"/>
    </location>
</feature>
<evidence type="ECO:0000313" key="2">
    <source>
        <dbReference type="EMBL" id="CAK0796736.1"/>
    </source>
</evidence>
<accession>A0ABN9PU70</accession>
<feature type="non-terminal residue" evidence="2">
    <location>
        <position position="1"/>
    </location>
</feature>
<keyword evidence="3" id="KW-1185">Reference proteome</keyword>
<dbReference type="Proteomes" id="UP001189429">
    <property type="component" value="Unassembled WGS sequence"/>
</dbReference>
<protein>
    <recommendedName>
        <fullName evidence="4">HEAT repeat domain-containing protein</fullName>
    </recommendedName>
</protein>
<dbReference type="SUPFAM" id="SSF48371">
    <property type="entry name" value="ARM repeat"/>
    <property type="match status" value="1"/>
</dbReference>
<evidence type="ECO:0008006" key="4">
    <source>
        <dbReference type="Google" id="ProtNLM"/>
    </source>
</evidence>
<gene>
    <name evidence="2" type="ORF">PCOR1329_LOCUS6028</name>
</gene>
<dbReference type="EMBL" id="CAUYUJ010001610">
    <property type="protein sequence ID" value="CAK0796736.1"/>
    <property type="molecule type" value="Genomic_DNA"/>
</dbReference>
<reference evidence="2" key="1">
    <citation type="submission" date="2023-10" db="EMBL/GenBank/DDBJ databases">
        <authorList>
            <person name="Chen Y."/>
            <person name="Shah S."/>
            <person name="Dougan E. K."/>
            <person name="Thang M."/>
            <person name="Chan C."/>
        </authorList>
    </citation>
    <scope>NUCLEOTIDE SEQUENCE [LARGE SCALE GENOMIC DNA]</scope>
</reference>
<proteinExistence type="predicted"/>
<comment type="caution">
    <text evidence="2">The sequence shown here is derived from an EMBL/GenBank/DDBJ whole genome shotgun (WGS) entry which is preliminary data.</text>
</comment>
<evidence type="ECO:0000256" key="1">
    <source>
        <dbReference type="SAM" id="SignalP"/>
    </source>
</evidence>